<organism evidence="7 8">
    <name type="scientific">Aureococcus anophagefferens</name>
    <name type="common">Harmful bloom alga</name>
    <dbReference type="NCBI Taxonomy" id="44056"/>
    <lineage>
        <taxon>Eukaryota</taxon>
        <taxon>Sar</taxon>
        <taxon>Stramenopiles</taxon>
        <taxon>Ochrophyta</taxon>
        <taxon>Pelagophyceae</taxon>
        <taxon>Pelagomonadales</taxon>
        <taxon>Pelagomonadaceae</taxon>
        <taxon>Aureococcus</taxon>
    </lineage>
</organism>
<dbReference type="PANTHER" id="PTHR10869">
    <property type="entry name" value="PROLYL 4-HYDROXYLASE ALPHA SUBUNIT"/>
    <property type="match status" value="1"/>
</dbReference>
<name>A0ABR1FZ63_AURAN</name>
<dbReference type="Pfam" id="PF13640">
    <property type="entry name" value="2OG-FeII_Oxy_3"/>
    <property type="match status" value="1"/>
</dbReference>
<keyword evidence="3" id="KW-0223">Dioxygenase</keyword>
<dbReference type="SMART" id="SM00702">
    <property type="entry name" value="P4Hc"/>
    <property type="match status" value="1"/>
</dbReference>
<dbReference type="GO" id="GO:0016740">
    <property type="term" value="F:transferase activity"/>
    <property type="evidence" value="ECO:0007669"/>
    <property type="project" value="UniProtKB-KW"/>
</dbReference>
<dbReference type="InterPro" id="IPR044862">
    <property type="entry name" value="Pro_4_hyd_alph_FE2OG_OXY"/>
</dbReference>
<accession>A0ABR1FZ63</accession>
<protein>
    <submittedName>
        <fullName evidence="7">Glutathione transferase</fullName>
    </submittedName>
</protein>
<comment type="caution">
    <text evidence="7">The sequence shown here is derived from an EMBL/GenBank/DDBJ whole genome shotgun (WGS) entry which is preliminary data.</text>
</comment>
<gene>
    <name evidence="7" type="ORF">SO694_00059238</name>
</gene>
<keyword evidence="2" id="KW-0479">Metal-binding</keyword>
<evidence type="ECO:0000256" key="1">
    <source>
        <dbReference type="ARBA" id="ARBA00001961"/>
    </source>
</evidence>
<dbReference type="EMBL" id="JBBJCI010000202">
    <property type="protein sequence ID" value="KAK7241405.1"/>
    <property type="molecule type" value="Genomic_DNA"/>
</dbReference>
<keyword evidence="7" id="KW-0808">Transferase</keyword>
<proteinExistence type="predicted"/>
<dbReference type="Gene3D" id="2.60.120.620">
    <property type="entry name" value="q2cbj1_9rhob like domain"/>
    <property type="match status" value="1"/>
</dbReference>
<keyword evidence="5" id="KW-0408">Iron</keyword>
<evidence type="ECO:0000313" key="8">
    <source>
        <dbReference type="Proteomes" id="UP001363151"/>
    </source>
</evidence>
<evidence type="ECO:0000256" key="4">
    <source>
        <dbReference type="ARBA" id="ARBA00023002"/>
    </source>
</evidence>
<keyword evidence="8" id="KW-1185">Reference proteome</keyword>
<keyword evidence="4" id="KW-0560">Oxidoreductase</keyword>
<evidence type="ECO:0000256" key="2">
    <source>
        <dbReference type="ARBA" id="ARBA00022723"/>
    </source>
</evidence>
<dbReference type="InterPro" id="IPR006620">
    <property type="entry name" value="Pro_4_hyd_alph"/>
</dbReference>
<dbReference type="Proteomes" id="UP001363151">
    <property type="component" value="Unassembled WGS sequence"/>
</dbReference>
<evidence type="ECO:0000256" key="5">
    <source>
        <dbReference type="ARBA" id="ARBA00023004"/>
    </source>
</evidence>
<sequence>MQFAGAANTCAATEAAKPFWIVARQSGSVRRDIPIFATRDHAIALEAEGPGSVTRRDFSEGIFLLDNVLHAGECDAIVATSQAMGYTEDAPVSLGRNVRRNENCVWIVDDALNDAVFERARRMLPPMILLQTRSGQDFPVGPVAGLNRRWRLYRYGAGDVFKFHTDGGWPGSGLDASGALVQDLHEGRRYSWLTFLIYLNDDFVGGQTKFALDGREAFAVAPKKGSVLCFLHGHHPLSPLHEGGLVTEGTKYVARTDVLYEMPPPP</sequence>
<reference evidence="7 8" key="1">
    <citation type="submission" date="2024-03" db="EMBL/GenBank/DDBJ databases">
        <title>Aureococcus anophagefferens CCMP1851 and Kratosvirus quantuckense: Draft genome of a second virus-susceptible host strain in the model system.</title>
        <authorList>
            <person name="Chase E."/>
            <person name="Truchon A.R."/>
            <person name="Schepens W."/>
            <person name="Wilhelm S.W."/>
        </authorList>
    </citation>
    <scope>NUCLEOTIDE SEQUENCE [LARGE SCALE GENOMIC DNA]</scope>
    <source>
        <strain evidence="7 8">CCMP1851</strain>
    </source>
</reference>
<comment type="cofactor">
    <cofactor evidence="1">
        <name>L-ascorbate</name>
        <dbReference type="ChEBI" id="CHEBI:38290"/>
    </cofactor>
</comment>
<dbReference type="InterPro" id="IPR045054">
    <property type="entry name" value="P4HA-like"/>
</dbReference>
<evidence type="ECO:0000259" key="6">
    <source>
        <dbReference type="SMART" id="SM00702"/>
    </source>
</evidence>
<evidence type="ECO:0000256" key="3">
    <source>
        <dbReference type="ARBA" id="ARBA00022964"/>
    </source>
</evidence>
<evidence type="ECO:0000313" key="7">
    <source>
        <dbReference type="EMBL" id="KAK7241405.1"/>
    </source>
</evidence>
<dbReference type="PANTHER" id="PTHR10869:SF247">
    <property type="entry name" value="FE2OG DIOXYGENASE DOMAIN-CONTAINING PROTEIN"/>
    <property type="match status" value="1"/>
</dbReference>
<feature type="domain" description="Prolyl 4-hydroxylase alpha subunit" evidence="6">
    <location>
        <begin position="60"/>
        <end position="259"/>
    </location>
</feature>